<evidence type="ECO:0000313" key="2">
    <source>
        <dbReference type="Proteomes" id="UP001139981"/>
    </source>
</evidence>
<accession>A0ACC1M5B1</accession>
<dbReference type="EMBL" id="JANBVB010000139">
    <property type="protein sequence ID" value="KAJ2897159.1"/>
    <property type="molecule type" value="Genomic_DNA"/>
</dbReference>
<keyword evidence="2" id="KW-1185">Reference proteome</keyword>
<proteinExistence type="predicted"/>
<gene>
    <name evidence="1" type="ORF">IWW38_001808</name>
</gene>
<comment type="caution">
    <text evidence="1">The sequence shown here is derived from an EMBL/GenBank/DDBJ whole genome shotgun (WGS) entry which is preliminary data.</text>
</comment>
<name>A0ACC1M5B1_9FUNG</name>
<evidence type="ECO:0000313" key="1">
    <source>
        <dbReference type="EMBL" id="KAJ2897159.1"/>
    </source>
</evidence>
<dbReference type="Proteomes" id="UP001139981">
    <property type="component" value="Unassembled WGS sequence"/>
</dbReference>
<organism evidence="1 2">
    <name type="scientific">Coemansia aciculifera</name>
    <dbReference type="NCBI Taxonomy" id="417176"/>
    <lineage>
        <taxon>Eukaryota</taxon>
        <taxon>Fungi</taxon>
        <taxon>Fungi incertae sedis</taxon>
        <taxon>Zoopagomycota</taxon>
        <taxon>Kickxellomycotina</taxon>
        <taxon>Kickxellomycetes</taxon>
        <taxon>Kickxellales</taxon>
        <taxon>Kickxellaceae</taxon>
        <taxon>Coemansia</taxon>
    </lineage>
</organism>
<reference evidence="1" key="1">
    <citation type="submission" date="2022-07" db="EMBL/GenBank/DDBJ databases">
        <title>Phylogenomic reconstructions and comparative analyses of Kickxellomycotina fungi.</title>
        <authorList>
            <person name="Reynolds N.K."/>
            <person name="Stajich J.E."/>
            <person name="Barry K."/>
            <person name="Grigoriev I.V."/>
            <person name="Crous P."/>
            <person name="Smith M.E."/>
        </authorList>
    </citation>
    <scope>NUCLEOTIDE SEQUENCE</scope>
    <source>
        <strain evidence="1">CBS 190363</strain>
    </source>
</reference>
<protein>
    <submittedName>
        <fullName evidence="1">Uncharacterized protein</fullName>
    </submittedName>
</protein>
<sequence length="526" mass="57414">MYSQTLVGRWIAVDGDGGIVRYVGPVDGSSGTWLGVEWMTSAETSGGGKKRGKHDGSSKSGKRYFTCTSPDPHCASFIRNVDRIDWGQTLLQAAQSKYTVTGDEAIPGPPPAIDGSRRGKIEAVGFDKIAREQSDLTSLHVLGLDSQRVFGALDDQDDGLVTGRLLGQVTTLLLSRNYLTEWSRVLEILRVLPNVQTLDISGNPLNPVIDSATDQWREGGFHVDTLRIDSSPQLSWTSVSAIACQLHVHALSFGWSRLTDDFVSPAIDTLEDLSLDCNDISNLLPLLSTQPQLRSLSVRGNPRITEFPPCLLPSLSSLNLGSTGLLSWTSIDNMRESLPVLRTLYLANTPLDPGTGDSAVARALVIGRLPDLGKLDGTVITNEERTEMERYYLVMMSNSETGVVEGFPRRDELIAKHGPPPTRKPLVESGGKIGARLVTVSIEVVSKEAGVVCVEKKSLLKSMLVRQLRTVVMRVAKTRDFQMQLGKEDGRWVLLDSDTRPLSFYGIGETSDEEEGGQTTVIRVQI</sequence>